<evidence type="ECO:0008006" key="3">
    <source>
        <dbReference type="Google" id="ProtNLM"/>
    </source>
</evidence>
<dbReference type="OrthoDB" id="583215at2"/>
<reference evidence="1 2" key="1">
    <citation type="submission" date="2018-03" db="EMBL/GenBank/DDBJ databases">
        <title>The ancient ancestry and fast evolution of plastids.</title>
        <authorList>
            <person name="Moore K.R."/>
            <person name="Magnabosco C."/>
            <person name="Momper L."/>
            <person name="Gold D.A."/>
            <person name="Bosak T."/>
            <person name="Fournier G.P."/>
        </authorList>
    </citation>
    <scope>NUCLEOTIDE SEQUENCE [LARGE SCALE GENOMIC DNA]</scope>
    <source>
        <strain evidence="1 2">CCALA 016</strain>
    </source>
</reference>
<dbReference type="Proteomes" id="UP000239001">
    <property type="component" value="Unassembled WGS sequence"/>
</dbReference>
<reference evidence="1 2" key="2">
    <citation type="submission" date="2018-03" db="EMBL/GenBank/DDBJ databases">
        <authorList>
            <person name="Keele B.F."/>
        </authorList>
    </citation>
    <scope>NUCLEOTIDE SEQUENCE [LARGE SCALE GENOMIC DNA]</scope>
    <source>
        <strain evidence="1 2">CCALA 016</strain>
    </source>
</reference>
<proteinExistence type="predicted"/>
<dbReference type="AlphaFoldDB" id="A0A2T1LVS4"/>
<evidence type="ECO:0000313" key="2">
    <source>
        <dbReference type="Proteomes" id="UP000239001"/>
    </source>
</evidence>
<protein>
    <recommendedName>
        <fullName evidence="3">DUF4926 domain-containing protein</fullName>
    </recommendedName>
</protein>
<sequence length="79" mass="8794">MAQNTKATLIQADQLTEGDIIKHFTGDIWKVISEPEYTTTGISFEVLCLDVETLPNTQRVNFAPQCQCELLDHQSVIAA</sequence>
<name>A0A2T1LVS4_9CHRO</name>
<dbReference type="EMBL" id="PXOH01000017">
    <property type="protein sequence ID" value="PSF35832.1"/>
    <property type="molecule type" value="Genomic_DNA"/>
</dbReference>
<evidence type="ECO:0000313" key="1">
    <source>
        <dbReference type="EMBL" id="PSF35832.1"/>
    </source>
</evidence>
<organism evidence="1 2">
    <name type="scientific">Aphanothece hegewaldii CCALA 016</name>
    <dbReference type="NCBI Taxonomy" id="2107694"/>
    <lineage>
        <taxon>Bacteria</taxon>
        <taxon>Bacillati</taxon>
        <taxon>Cyanobacteriota</taxon>
        <taxon>Cyanophyceae</taxon>
        <taxon>Oscillatoriophycideae</taxon>
        <taxon>Chroococcales</taxon>
        <taxon>Aphanothecaceae</taxon>
        <taxon>Aphanothece</taxon>
    </lineage>
</organism>
<accession>A0A2T1LVS4</accession>
<gene>
    <name evidence="1" type="ORF">C7H19_15485</name>
</gene>
<comment type="caution">
    <text evidence="1">The sequence shown here is derived from an EMBL/GenBank/DDBJ whole genome shotgun (WGS) entry which is preliminary data.</text>
</comment>
<keyword evidence="2" id="KW-1185">Reference proteome</keyword>